<sequence length="63" mass="6328">MVCAGHTSGGVDTCQDDSDRPPLTGGVLAGITSWSRSRAAPGHPGFHTRLTTVSGPVTAHVGS</sequence>
<accession>A0A2Z4JBB2</accession>
<name>A0A2Z4JBB2_9ACTN</name>
<dbReference type="SUPFAM" id="SSF50494">
    <property type="entry name" value="Trypsin-like serine proteases"/>
    <property type="match status" value="1"/>
</dbReference>
<dbReference type="InterPro" id="IPR009003">
    <property type="entry name" value="Peptidase_S1_PA"/>
</dbReference>
<evidence type="ECO:0000313" key="4">
    <source>
        <dbReference type="Proteomes" id="UP000249616"/>
    </source>
</evidence>
<keyword evidence="4" id="KW-1185">Reference proteome</keyword>
<dbReference type="GO" id="GO:0006508">
    <property type="term" value="P:proteolysis"/>
    <property type="evidence" value="ECO:0007669"/>
    <property type="project" value="InterPro"/>
</dbReference>
<feature type="domain" description="Peptidase S1" evidence="2">
    <location>
        <begin position="1"/>
        <end position="53"/>
    </location>
</feature>
<gene>
    <name evidence="3" type="ORF">DN051_10125</name>
</gene>
<dbReference type="AlphaFoldDB" id="A0A2Z4JBB2"/>
<dbReference type="Pfam" id="PF00089">
    <property type="entry name" value="Trypsin"/>
    <property type="match status" value="1"/>
</dbReference>
<evidence type="ECO:0000259" key="2">
    <source>
        <dbReference type="Pfam" id="PF00089"/>
    </source>
</evidence>
<feature type="region of interest" description="Disordered" evidence="1">
    <location>
        <begin position="1"/>
        <end position="23"/>
    </location>
</feature>
<evidence type="ECO:0000256" key="1">
    <source>
        <dbReference type="SAM" id="MobiDB-lite"/>
    </source>
</evidence>
<dbReference type="EMBL" id="CP030073">
    <property type="protein sequence ID" value="AWW42385.1"/>
    <property type="molecule type" value="Genomic_DNA"/>
</dbReference>
<evidence type="ECO:0000313" key="3">
    <source>
        <dbReference type="EMBL" id="AWW42385.1"/>
    </source>
</evidence>
<dbReference type="InterPro" id="IPR001254">
    <property type="entry name" value="Trypsin_dom"/>
</dbReference>
<dbReference type="InterPro" id="IPR043504">
    <property type="entry name" value="Peptidase_S1_PA_chymotrypsin"/>
</dbReference>
<protein>
    <recommendedName>
        <fullName evidence="2">Peptidase S1 domain-containing protein</fullName>
    </recommendedName>
</protein>
<dbReference type="Gene3D" id="2.40.10.10">
    <property type="entry name" value="Trypsin-like serine proteases"/>
    <property type="match status" value="1"/>
</dbReference>
<dbReference type="GO" id="GO:0004252">
    <property type="term" value="F:serine-type endopeptidase activity"/>
    <property type="evidence" value="ECO:0007669"/>
    <property type="project" value="InterPro"/>
</dbReference>
<feature type="region of interest" description="Disordered" evidence="1">
    <location>
        <begin position="38"/>
        <end position="63"/>
    </location>
</feature>
<organism evidence="3 4">
    <name type="scientific">Streptomyces cadmiisoli</name>
    <dbReference type="NCBI Taxonomy" id="2184053"/>
    <lineage>
        <taxon>Bacteria</taxon>
        <taxon>Bacillati</taxon>
        <taxon>Actinomycetota</taxon>
        <taxon>Actinomycetes</taxon>
        <taxon>Kitasatosporales</taxon>
        <taxon>Streptomycetaceae</taxon>
        <taxon>Streptomyces</taxon>
        <taxon>Streptomyces aurantiacus group</taxon>
    </lineage>
</organism>
<reference evidence="3 4" key="1">
    <citation type="journal article" date="2019" name="Int. J. Syst. Evol. Microbiol.">
        <title>Streptomyces cadmiisoli sp. nov., a novel actinomycete isolated from cadmium-contaminated soil.</title>
        <authorList>
            <person name="Li K."/>
            <person name="Tang X."/>
            <person name="Zhao J."/>
            <person name="Guo Y."/>
            <person name="Tang Y."/>
            <person name="Gao J."/>
        </authorList>
    </citation>
    <scope>NUCLEOTIDE SEQUENCE [LARGE SCALE GENOMIC DNA]</scope>
    <source>
        <strain evidence="3 4">ZFG47</strain>
    </source>
</reference>
<proteinExistence type="predicted"/>
<dbReference type="Proteomes" id="UP000249616">
    <property type="component" value="Chromosome"/>
</dbReference>
<dbReference type="KEGG" id="scad:DN051_10125"/>